<evidence type="ECO:0000313" key="1">
    <source>
        <dbReference type="EMBL" id="KAA1248356.1"/>
    </source>
</evidence>
<reference evidence="1 2" key="1">
    <citation type="submission" date="2019-09" db="EMBL/GenBank/DDBJ databases">
        <title>Report of infection by Mycobacterium simiae a patient suffering from pulmonary tuberculosis.</title>
        <authorList>
            <person name="Mohanty P.S."/>
            <person name="Bansal A.K."/>
            <person name="Singh H."/>
            <person name="Sharma S."/>
            <person name="Patil S.A."/>
            <person name="Upadhaya P."/>
            <person name="Singh P.K."/>
            <person name="Kumar D."/>
            <person name="Kumar S."/>
            <person name="Singh R.K."/>
            <person name="Chaudhary B."/>
        </authorList>
    </citation>
    <scope>NUCLEOTIDE SEQUENCE [LARGE SCALE GENOMIC DNA]</scope>
    <source>
        <strain evidence="1 2">JAL-560-SIM</strain>
    </source>
</reference>
<dbReference type="EMBL" id="VTZN01000169">
    <property type="protein sequence ID" value="KAA1248356.1"/>
    <property type="molecule type" value="Genomic_DNA"/>
</dbReference>
<accession>A0A5B1BJ18</accession>
<dbReference type="Gene3D" id="3.30.200.20">
    <property type="entry name" value="Phosphorylase Kinase, domain 1"/>
    <property type="match status" value="1"/>
</dbReference>
<gene>
    <name evidence="1" type="ORF">F0Q45_21040</name>
</gene>
<protein>
    <submittedName>
        <fullName evidence="1">Uncharacterized protein</fullName>
    </submittedName>
</protein>
<organism evidence="1 2">
    <name type="scientific">Mycobacterium simiae</name>
    <name type="common">Mycobacterium habana</name>
    <dbReference type="NCBI Taxonomy" id="1784"/>
    <lineage>
        <taxon>Bacteria</taxon>
        <taxon>Bacillati</taxon>
        <taxon>Actinomycetota</taxon>
        <taxon>Actinomycetes</taxon>
        <taxon>Mycobacteriales</taxon>
        <taxon>Mycobacteriaceae</taxon>
        <taxon>Mycobacterium</taxon>
        <taxon>Mycobacterium simiae complex</taxon>
    </lineage>
</organism>
<sequence length="102" mass="10903">MIDRDVAIKILPTEVANEPGYRERFRREAHVAARLSELLLELRAGSNTQVELPFPAHHTELPVSIAVGAAGSVYVTYGGTSGASRITKLPACSTTAALLCAR</sequence>
<dbReference type="RefSeq" id="WP_188113064.1">
    <property type="nucleotide sequence ID" value="NZ_VTZN01000169.1"/>
</dbReference>
<keyword evidence="2" id="KW-1185">Reference proteome</keyword>
<proteinExistence type="predicted"/>
<dbReference type="AlphaFoldDB" id="A0A5B1BJ18"/>
<dbReference type="Proteomes" id="UP000324701">
    <property type="component" value="Unassembled WGS sequence"/>
</dbReference>
<comment type="caution">
    <text evidence="1">The sequence shown here is derived from an EMBL/GenBank/DDBJ whole genome shotgun (WGS) entry which is preliminary data.</text>
</comment>
<evidence type="ECO:0000313" key="2">
    <source>
        <dbReference type="Proteomes" id="UP000324701"/>
    </source>
</evidence>
<name>A0A5B1BJ18_MYCSI</name>